<dbReference type="PANTHER" id="PTHR33392">
    <property type="entry name" value="POLYISOPRENYL-TEICHOIC ACID--PEPTIDOGLYCAN TEICHOIC ACID TRANSFERASE TAGU"/>
    <property type="match status" value="1"/>
</dbReference>
<comment type="similarity">
    <text evidence="1">Belongs to the LytR/CpsA/Psr (LCP) family.</text>
</comment>
<keyword evidence="3" id="KW-0472">Membrane</keyword>
<protein>
    <recommendedName>
        <fullName evidence="4">Cell envelope-related transcriptional attenuator domain-containing protein</fullName>
    </recommendedName>
</protein>
<feature type="transmembrane region" description="Helical" evidence="3">
    <location>
        <begin position="12"/>
        <end position="32"/>
    </location>
</feature>
<name>A0ABP8WQM7_9ACTN</name>
<evidence type="ECO:0000313" key="6">
    <source>
        <dbReference type="Proteomes" id="UP001500621"/>
    </source>
</evidence>
<feature type="transmembrane region" description="Helical" evidence="3">
    <location>
        <begin position="110"/>
        <end position="129"/>
    </location>
</feature>
<gene>
    <name evidence="5" type="ORF">GCM10023226_33950</name>
</gene>
<dbReference type="Pfam" id="PF03816">
    <property type="entry name" value="LytR_cpsA_psr"/>
    <property type="match status" value="1"/>
</dbReference>
<dbReference type="NCBIfam" id="TIGR00350">
    <property type="entry name" value="lytR_cpsA_psr"/>
    <property type="match status" value="1"/>
</dbReference>
<feature type="transmembrane region" description="Helical" evidence="3">
    <location>
        <begin position="77"/>
        <end position="98"/>
    </location>
</feature>
<keyword evidence="3" id="KW-1133">Transmembrane helix</keyword>
<evidence type="ECO:0000256" key="3">
    <source>
        <dbReference type="SAM" id="Phobius"/>
    </source>
</evidence>
<evidence type="ECO:0000256" key="2">
    <source>
        <dbReference type="SAM" id="MobiDB-lite"/>
    </source>
</evidence>
<reference evidence="6" key="1">
    <citation type="journal article" date="2019" name="Int. J. Syst. Evol. Microbiol.">
        <title>The Global Catalogue of Microorganisms (GCM) 10K type strain sequencing project: providing services to taxonomists for standard genome sequencing and annotation.</title>
        <authorList>
            <consortium name="The Broad Institute Genomics Platform"/>
            <consortium name="The Broad Institute Genome Sequencing Center for Infectious Disease"/>
            <person name="Wu L."/>
            <person name="Ma J."/>
        </authorList>
    </citation>
    <scope>NUCLEOTIDE SEQUENCE [LARGE SCALE GENOMIC DNA]</scope>
    <source>
        <strain evidence="6">JCM 18127</strain>
    </source>
</reference>
<dbReference type="EMBL" id="BAABIM010000004">
    <property type="protein sequence ID" value="GAA4693291.1"/>
    <property type="molecule type" value="Genomic_DNA"/>
</dbReference>
<feature type="region of interest" description="Disordered" evidence="2">
    <location>
        <begin position="147"/>
        <end position="166"/>
    </location>
</feature>
<accession>A0ABP8WQM7</accession>
<dbReference type="InterPro" id="IPR050922">
    <property type="entry name" value="LytR/CpsA/Psr_CW_biosynth"/>
</dbReference>
<organism evidence="5 6">
    <name type="scientific">Nocardioides nanhaiensis</name>
    <dbReference type="NCBI Taxonomy" id="1476871"/>
    <lineage>
        <taxon>Bacteria</taxon>
        <taxon>Bacillati</taxon>
        <taxon>Actinomycetota</taxon>
        <taxon>Actinomycetes</taxon>
        <taxon>Propionibacteriales</taxon>
        <taxon>Nocardioidaceae</taxon>
        <taxon>Nocardioides</taxon>
    </lineage>
</organism>
<evidence type="ECO:0000256" key="1">
    <source>
        <dbReference type="ARBA" id="ARBA00006068"/>
    </source>
</evidence>
<feature type="domain" description="Cell envelope-related transcriptional attenuator" evidence="4">
    <location>
        <begin position="188"/>
        <end position="369"/>
    </location>
</feature>
<evidence type="ECO:0000313" key="5">
    <source>
        <dbReference type="EMBL" id="GAA4693291.1"/>
    </source>
</evidence>
<dbReference type="InterPro" id="IPR004474">
    <property type="entry name" value="LytR_CpsA_psr"/>
</dbReference>
<proteinExistence type="inferred from homology"/>
<dbReference type="Proteomes" id="UP001500621">
    <property type="component" value="Unassembled WGS sequence"/>
</dbReference>
<dbReference type="PANTHER" id="PTHR33392:SF6">
    <property type="entry name" value="POLYISOPRENYL-TEICHOIC ACID--PEPTIDOGLYCAN TEICHOIC ACID TRANSFERASE TAGU"/>
    <property type="match status" value="1"/>
</dbReference>
<feature type="transmembrane region" description="Helical" evidence="3">
    <location>
        <begin position="39"/>
        <end position="57"/>
    </location>
</feature>
<evidence type="ECO:0000259" key="4">
    <source>
        <dbReference type="Pfam" id="PF03816"/>
    </source>
</evidence>
<keyword evidence="3" id="KW-0812">Transmembrane</keyword>
<keyword evidence="6" id="KW-1185">Reference proteome</keyword>
<dbReference type="Gene3D" id="3.40.630.190">
    <property type="entry name" value="LCP protein"/>
    <property type="match status" value="1"/>
</dbReference>
<sequence length="481" mass="52168">MLRPRRRTRSVPGMLGMTVLGAAVPGSGYLFAGRRALGALVLLGYLALLGGGLYYVAGRGTREALELAFDPARLRLAAAVVAIGFLTWAFVVVTSHRLVRPRQRRRWQTALGHTLVVGLCLAVAAPTYYTARNSLAQADVVAGVLDDSDNESATTPEDVTPEDPWGGQDRVNVLLLGGDGGEDRTGVRTDTIMVLSINTSSGRSALFSLPRNMMDAQFPESSPLHDLYPDGFGGYGDDATYMLNAVYKTVPELHPGVLGKSDNEGADALKQAVAGSLGIPIHYYLLVNLRGFEQIVDAMGGVTVNINEPVAINGNTDLGIPPTGYLDPGPDQRLDGFHALWFARGRWGSDDYERMERQRCMVDAIIEEANPLNLFRRYQELAAAGEDVVYTDIPRDLAPAFVELALKVKDQPLRSVVFRNSEKFFSGDPDFDYVQTTVENTLRPPKRKPGAPAIEREAVKPVDVCAYAPEGDEDVTTTAGE</sequence>
<comment type="caution">
    <text evidence="5">The sequence shown here is derived from an EMBL/GenBank/DDBJ whole genome shotgun (WGS) entry which is preliminary data.</text>
</comment>